<comment type="similarity">
    <text evidence="2 9">Belongs to the type II topoisomerase GyrA/ParC subunit family.</text>
</comment>
<keyword evidence="5 9" id="KW-0799">Topoisomerase</keyword>
<gene>
    <name evidence="9" type="primary">gyrA</name>
    <name evidence="13" type="ORF">UV06_C0002G0025</name>
</gene>
<feature type="domain" description="Topo IIA-type catalytic" evidence="12">
    <location>
        <begin position="62"/>
        <end position="555"/>
    </location>
</feature>
<dbReference type="Gene3D" id="1.10.268.10">
    <property type="entry name" value="Topoisomerase, domain 3"/>
    <property type="match status" value="1"/>
</dbReference>
<keyword evidence="6 9" id="KW-0238">DNA-binding</keyword>
<dbReference type="Gene3D" id="3.90.199.10">
    <property type="entry name" value="Topoisomerase II, domain 5"/>
    <property type="match status" value="1"/>
</dbReference>
<dbReference type="PATRIC" id="fig|1618378.3.peg.269"/>
<dbReference type="GO" id="GO:0006261">
    <property type="term" value="P:DNA-templated DNA replication"/>
    <property type="evidence" value="ECO:0007669"/>
    <property type="project" value="UniProtKB-UniRule"/>
</dbReference>
<dbReference type="Pfam" id="PF00521">
    <property type="entry name" value="DNA_topoisoIV"/>
    <property type="match status" value="1"/>
</dbReference>
<dbReference type="InterPro" id="IPR050220">
    <property type="entry name" value="Type_II_DNA_Topoisomerases"/>
</dbReference>
<comment type="function">
    <text evidence="9">A type II topoisomerase that negatively supercoils closed circular double-stranded (ds) DNA in an ATP-dependent manner to modulate DNA topology and maintain chromosomes in an underwound state. Negative supercoiling favors strand separation, and DNA replication, transcription, recombination and repair, all of which involve strand separation. Also able to catalyze the interconversion of other topological isomers of dsDNA rings, including catenanes and knotted rings. Type II topoisomerases break and join 2 DNA strands simultaneously in an ATP-dependent manner.</text>
</comment>
<dbReference type="AlphaFoldDB" id="A0A0G1C0G9"/>
<protein>
    <recommendedName>
        <fullName evidence="9">DNA gyrase subunit A</fullName>
        <ecNumber evidence="9">5.6.2.2</ecNumber>
    </recommendedName>
</protein>
<evidence type="ECO:0000256" key="8">
    <source>
        <dbReference type="ARBA" id="ARBA00063644"/>
    </source>
</evidence>
<dbReference type="GO" id="GO:0005694">
    <property type="term" value="C:chromosome"/>
    <property type="evidence" value="ECO:0007669"/>
    <property type="project" value="InterPro"/>
</dbReference>
<comment type="miscellaneous">
    <text evidence="9">Few gyrases are as efficient as E.coli at forming negative supercoils. Not all organisms have 2 type II topoisomerases; in organisms with a single type II topoisomerase this enzyme also has to decatenate newly replicated chromosomes.</text>
</comment>
<dbReference type="FunFam" id="1.10.268.10:FF:000001">
    <property type="entry name" value="DNA gyrase subunit A"/>
    <property type="match status" value="1"/>
</dbReference>
<evidence type="ECO:0000256" key="3">
    <source>
        <dbReference type="ARBA" id="ARBA00022741"/>
    </source>
</evidence>
<dbReference type="Proteomes" id="UP000033854">
    <property type="component" value="Unassembled WGS sequence"/>
</dbReference>
<dbReference type="HAMAP" id="MF_01897">
    <property type="entry name" value="GyrA"/>
    <property type="match status" value="1"/>
</dbReference>
<comment type="subunit">
    <text evidence="8">Heterotetramer composed of ParC and ParE.</text>
</comment>
<dbReference type="InterPro" id="IPR013758">
    <property type="entry name" value="Topo_IIA_A/C_ab"/>
</dbReference>
<reference evidence="13 14" key="1">
    <citation type="journal article" date="2015" name="Nature">
        <title>rRNA introns, odd ribosomes, and small enigmatic genomes across a large radiation of phyla.</title>
        <authorList>
            <person name="Brown C.T."/>
            <person name="Hug L.A."/>
            <person name="Thomas B.C."/>
            <person name="Sharon I."/>
            <person name="Castelle C.J."/>
            <person name="Singh A."/>
            <person name="Wilkins M.J."/>
            <person name="Williams K.H."/>
            <person name="Banfield J.F."/>
        </authorList>
    </citation>
    <scope>NUCLEOTIDE SEQUENCE [LARGE SCALE GENOMIC DNA]</scope>
</reference>
<dbReference type="GO" id="GO:0003677">
    <property type="term" value="F:DNA binding"/>
    <property type="evidence" value="ECO:0007669"/>
    <property type="project" value="UniProtKB-UniRule"/>
</dbReference>
<dbReference type="GO" id="GO:0006265">
    <property type="term" value="P:DNA topological change"/>
    <property type="evidence" value="ECO:0007669"/>
    <property type="project" value="UniProtKB-UniRule"/>
</dbReference>
<evidence type="ECO:0000256" key="10">
    <source>
        <dbReference type="PROSITE-ProRule" id="PRU01384"/>
    </source>
</evidence>
<dbReference type="NCBIfam" id="NF004043">
    <property type="entry name" value="PRK05560.1"/>
    <property type="match status" value="1"/>
</dbReference>
<feature type="short sequence motif" description="GyrA-box" evidence="9">
    <location>
        <begin position="582"/>
        <end position="588"/>
    </location>
</feature>
<dbReference type="GO" id="GO:0005524">
    <property type="term" value="F:ATP binding"/>
    <property type="evidence" value="ECO:0007669"/>
    <property type="project" value="UniProtKB-UniRule"/>
</dbReference>
<dbReference type="PANTHER" id="PTHR43493:SF5">
    <property type="entry name" value="DNA GYRASE SUBUNIT A, CHLOROPLASTIC_MITOCHONDRIAL"/>
    <property type="match status" value="1"/>
</dbReference>
<sequence>MEDQNEENQTNNTVVSSDDQITPVVIEDKNTEWGIIKNAPIVEEMERSYLDYAMSVIVSRALPDIRDGLKPVHRRILFAMRDMGITHKSAYKKSARIVGEVLGKYHPHGDTAVYQTMVRLAQDFSMRYPLVDGQGNFGSIDGDSAAAMRYTEARLSKIASELLEDIDKNTVDFVDNFDGSQQEPLVLPAKLPNLLLMGSDGIAVGMATKIPPHNLLEVVSAINALIDKSKVSTTTPVEDDNLHTTSYKNLIGTLESDIEIDELCQHIKGPDFPTSGIIYDTKEIKKMYDTGKASITVRGVAEIVEKKNGRFQILITELPYQVNKAKLITDIAELVKKKRVDGISDLRDESDRKGMTVAVDLKKDAKPKSVLNNLYKYTELQTSFPANVVALTSDGTPHLLNLKQILMEFTAHRQMVVVRRSQFELKSAKDRAHILKGLLIALANIDDVIETIKKSPDSDTARTNLMTKFGLDEIQANAILEMQLRRLAALERQKIEAEYQELMKTIEKLVAVLKDPKKVFQIIKDELIKLALDYPEKRRTKIVATAPGSLSEEDLIPSEETIVTLTKSGYIKRMPLSTFRTQKRGGKGVSGMTIKDTDEIQLLTNANTHDRLLVFTSKGKVFALKVWELPEGSRISKGQAIINLINIETDETIKSILPMPRQVEKNRFLFFTTKAGVVKRTALLKYENIKSNGLIAIKLQNDDNLVWVNQTSGSDHILLVSKDGKSIRFHESDVRPTDRDTQGVRGILLKNDDYVISMDVFGPEEPVSTDKRVKLFRDLLIVTEKGMGKRTPLPEYPVQNRSGQGLKVCETTDKTGKLAGALLVDQDSEVLLITTSQGQAIKLPIKNIPRLGRATQGVILMRFAKDGDSVAAVTTVSDSEGE</sequence>
<keyword evidence="3 9" id="KW-0547">Nucleotide-binding</keyword>
<dbReference type="FunFam" id="2.120.10.90:FF:000005">
    <property type="entry name" value="DNA topoisomerase 4 subunit A"/>
    <property type="match status" value="1"/>
</dbReference>
<dbReference type="CDD" id="cd00187">
    <property type="entry name" value="TOP4c"/>
    <property type="match status" value="1"/>
</dbReference>
<feature type="active site" description="O-(5'-phospho-DNA)-tyrosine intermediate" evidence="9 10">
    <location>
        <position position="150"/>
    </location>
</feature>
<evidence type="ECO:0000256" key="6">
    <source>
        <dbReference type="ARBA" id="ARBA00023125"/>
    </source>
</evidence>
<evidence type="ECO:0000256" key="11">
    <source>
        <dbReference type="SAM" id="Coils"/>
    </source>
</evidence>
<evidence type="ECO:0000256" key="1">
    <source>
        <dbReference type="ARBA" id="ARBA00000185"/>
    </source>
</evidence>
<dbReference type="InterPro" id="IPR002205">
    <property type="entry name" value="Topo_IIA_dom_A"/>
</dbReference>
<dbReference type="InterPro" id="IPR013760">
    <property type="entry name" value="Topo_IIA-like_dom_sf"/>
</dbReference>
<evidence type="ECO:0000313" key="14">
    <source>
        <dbReference type="Proteomes" id="UP000033854"/>
    </source>
</evidence>
<dbReference type="Gene3D" id="2.120.10.90">
    <property type="entry name" value="DNA gyrase/topoisomerase IV, subunit A, C-terminal"/>
    <property type="match status" value="1"/>
</dbReference>
<feature type="coiled-coil region" evidence="11">
    <location>
        <begin position="480"/>
        <end position="512"/>
    </location>
</feature>
<organism evidence="13 14">
    <name type="scientific">Candidatus Collierbacteria bacterium GW2011_GWA2_42_17</name>
    <dbReference type="NCBI Taxonomy" id="1618378"/>
    <lineage>
        <taxon>Bacteria</taxon>
        <taxon>Candidatus Collieribacteriota</taxon>
    </lineage>
</organism>
<evidence type="ECO:0000256" key="9">
    <source>
        <dbReference type="HAMAP-Rule" id="MF_01897"/>
    </source>
</evidence>
<evidence type="ECO:0000259" key="12">
    <source>
        <dbReference type="PROSITE" id="PS52040"/>
    </source>
</evidence>
<comment type="catalytic activity">
    <reaction evidence="1 9 10">
        <text>ATP-dependent breakage, passage and rejoining of double-stranded DNA.</text>
        <dbReference type="EC" id="5.6.2.2"/>
    </reaction>
</comment>
<keyword evidence="9" id="KW-0963">Cytoplasm</keyword>
<evidence type="ECO:0000313" key="13">
    <source>
        <dbReference type="EMBL" id="KKS43123.1"/>
    </source>
</evidence>
<dbReference type="Pfam" id="PF03989">
    <property type="entry name" value="DNA_gyraseA_C"/>
    <property type="match status" value="6"/>
</dbReference>
<keyword evidence="11" id="KW-0175">Coiled coil</keyword>
<comment type="subunit">
    <text evidence="9">Heterotetramer, composed of two GyrA and two GyrB chains. In the heterotetramer, GyrA contains the active site tyrosine that forms a transient covalent intermediate with DNA, while GyrB binds cofactors and catalyzes ATP hydrolysis.</text>
</comment>
<keyword evidence="4 9" id="KW-0067">ATP-binding</keyword>
<dbReference type="EC" id="5.6.2.2" evidence="9"/>
<evidence type="ECO:0000256" key="4">
    <source>
        <dbReference type="ARBA" id="ARBA00022840"/>
    </source>
</evidence>
<name>A0A0G1C0G9_9BACT</name>
<comment type="caution">
    <text evidence="13">The sequence shown here is derived from an EMBL/GenBank/DDBJ whole genome shotgun (WGS) entry which is preliminary data.</text>
</comment>
<dbReference type="InterPro" id="IPR006691">
    <property type="entry name" value="GyrA/parC_rep"/>
</dbReference>
<dbReference type="InterPro" id="IPR005743">
    <property type="entry name" value="GyrA"/>
</dbReference>
<dbReference type="GO" id="GO:0009330">
    <property type="term" value="C:DNA topoisomerase type II (double strand cut, ATP-hydrolyzing) complex"/>
    <property type="evidence" value="ECO:0007669"/>
    <property type="project" value="TreeGrafter"/>
</dbReference>
<dbReference type="Gene3D" id="3.30.1360.40">
    <property type="match status" value="1"/>
</dbReference>
<dbReference type="GO" id="GO:0005737">
    <property type="term" value="C:cytoplasm"/>
    <property type="evidence" value="ECO:0007669"/>
    <property type="project" value="UniProtKB-SubCell"/>
</dbReference>
<dbReference type="InterPro" id="IPR035516">
    <property type="entry name" value="Gyrase/topoIV_suA_C"/>
</dbReference>
<dbReference type="PANTHER" id="PTHR43493">
    <property type="entry name" value="DNA GYRASE/TOPOISOMERASE SUBUNIT A"/>
    <property type="match status" value="1"/>
</dbReference>
<accession>A0A0G1C0G9</accession>
<dbReference type="SUPFAM" id="SSF101904">
    <property type="entry name" value="GyrA/ParC C-terminal domain-like"/>
    <property type="match status" value="1"/>
</dbReference>
<dbReference type="SMART" id="SM00434">
    <property type="entry name" value="TOP4c"/>
    <property type="match status" value="1"/>
</dbReference>
<evidence type="ECO:0000256" key="7">
    <source>
        <dbReference type="ARBA" id="ARBA00023235"/>
    </source>
</evidence>
<dbReference type="EMBL" id="LCDA01000002">
    <property type="protein sequence ID" value="KKS43123.1"/>
    <property type="molecule type" value="Genomic_DNA"/>
</dbReference>
<evidence type="ECO:0000256" key="2">
    <source>
        <dbReference type="ARBA" id="ARBA00008263"/>
    </source>
</evidence>
<keyword evidence="7 9" id="KW-0413">Isomerase</keyword>
<dbReference type="SUPFAM" id="SSF56719">
    <property type="entry name" value="Type II DNA topoisomerase"/>
    <property type="match status" value="1"/>
</dbReference>
<dbReference type="GO" id="GO:0034335">
    <property type="term" value="F:DNA negative supercoiling activity"/>
    <property type="evidence" value="ECO:0007669"/>
    <property type="project" value="UniProtKB-ARBA"/>
</dbReference>
<evidence type="ECO:0000256" key="5">
    <source>
        <dbReference type="ARBA" id="ARBA00023029"/>
    </source>
</evidence>
<comment type="subcellular location">
    <subcellularLocation>
        <location evidence="9">Cytoplasm</location>
    </subcellularLocation>
</comment>
<proteinExistence type="inferred from homology"/>
<dbReference type="PROSITE" id="PS52040">
    <property type="entry name" value="TOPO_IIA"/>
    <property type="match status" value="1"/>
</dbReference>
<dbReference type="FunFam" id="3.30.1360.40:FF:000002">
    <property type="entry name" value="DNA gyrase subunit A"/>
    <property type="match status" value="1"/>
</dbReference>
<dbReference type="InterPro" id="IPR013757">
    <property type="entry name" value="Topo_IIA_A_a_sf"/>
</dbReference>